<dbReference type="SUPFAM" id="SSF81442">
    <property type="entry name" value="Cytochrome c oxidase subunit I-like"/>
    <property type="match status" value="1"/>
</dbReference>
<sequence length="564" mass="62295">MATTAPESFPVHEDAHHDAHADHKPAFFQRWFMSTNHKDIGTLYLIFSIFAAVIGGAISGIMRMELAEPGIQYLGAVHEFMGGAAGDFDGSLHLWNVLITAHGLIMVFFVVMPAMIGGFANWFVPIMIGAPDMAFPRMNNISFWLTFMGFCSLMMSAFLPGGTGMGAGTGWTVYAPLSTTGSPGPAVDFGIFALHLAGAGSIMGAINFITTIFNMRAPGMSLHKMPLFVWSVLVTAFLLLLALPVLAAAITMLLTDRNFNTTFFTPQGGGDPILYQHLFWFFGHPEVYIMILPGFGIISQIISTFSRKPVFGYLGMAYAMVAIGVVGFIVWAHHMYTVGLSVNEKMYFTAATMVIAVPTGVKIFSWIATMWGGSLRFASPMWWALGFIFLFTVGGVTGVVLANGGIDDNLHDSYYVVAHFHYVLSLGAVTAMFAGWFYWFPKMFGVWHSEFLAKLQFVVFFIGVNTLFFPMHFLGMNGMPRRYPDYTPAFELWNWVATRGYEIMAVSIVIFFANIVYSIVARKKAEANYWGEGATTLEWTLSSPPPFHQFETLPLIDDEAGHAH</sequence>
<keyword evidence="14 17" id="KW-0472">Membrane</keyword>
<reference evidence="19 20" key="1">
    <citation type="submission" date="2017-01" db="EMBL/GenBank/DDBJ databases">
        <title>Complete genome sequence of esterase-producing bacterium Croceicoccus marinus E4A9.</title>
        <authorList>
            <person name="Wu Y.-H."/>
            <person name="Cheng H."/>
            <person name="Xu L."/>
            <person name="Huo Y.-Y."/>
            <person name="Wang C.-S."/>
            <person name="Xu X.-W."/>
        </authorList>
    </citation>
    <scope>NUCLEOTIDE SEQUENCE [LARGE SCALE GENOMIC DNA]</scope>
    <source>
        <strain evidence="19 20">E4A9</strain>
    </source>
</reference>
<keyword evidence="13 17" id="KW-0186">Copper</keyword>
<dbReference type="EMBL" id="CP019602">
    <property type="protein sequence ID" value="ARU16311.1"/>
    <property type="molecule type" value="Genomic_DNA"/>
</dbReference>
<dbReference type="FunFam" id="1.20.210.10:FF:000004">
    <property type="entry name" value="Cytochrome c oxidase subunit 1"/>
    <property type="match status" value="1"/>
</dbReference>
<feature type="domain" description="Cytochrome oxidase subunit I profile" evidence="18">
    <location>
        <begin position="31"/>
        <end position="557"/>
    </location>
</feature>
<dbReference type="InterPro" id="IPR023616">
    <property type="entry name" value="Cyt_c_oxase-like_su1_dom"/>
</dbReference>
<dbReference type="PANTHER" id="PTHR10422">
    <property type="entry name" value="CYTOCHROME C OXIDASE SUBUNIT 1"/>
    <property type="match status" value="1"/>
</dbReference>
<feature type="transmembrane region" description="Helical" evidence="17">
    <location>
        <begin position="97"/>
        <end position="120"/>
    </location>
</feature>
<proteinExistence type="inferred from homology"/>
<evidence type="ECO:0000256" key="5">
    <source>
        <dbReference type="ARBA" id="ARBA00022617"/>
    </source>
</evidence>
<organism evidence="19 20">
    <name type="scientific">Croceicoccus marinus</name>
    <dbReference type="NCBI Taxonomy" id="450378"/>
    <lineage>
        <taxon>Bacteria</taxon>
        <taxon>Pseudomonadati</taxon>
        <taxon>Pseudomonadota</taxon>
        <taxon>Alphaproteobacteria</taxon>
        <taxon>Sphingomonadales</taxon>
        <taxon>Erythrobacteraceae</taxon>
        <taxon>Croceicoccus</taxon>
    </lineage>
</organism>
<dbReference type="PRINTS" id="PR01165">
    <property type="entry name" value="CYCOXIDASEI"/>
</dbReference>
<evidence type="ECO:0000313" key="20">
    <source>
        <dbReference type="Proteomes" id="UP000195807"/>
    </source>
</evidence>
<feature type="transmembrane region" description="Helical" evidence="17">
    <location>
        <begin position="500"/>
        <end position="520"/>
    </location>
</feature>
<evidence type="ECO:0000256" key="17">
    <source>
        <dbReference type="RuleBase" id="RU363061"/>
    </source>
</evidence>
<dbReference type="KEGG" id="cman:A9D14_09045"/>
<dbReference type="EC" id="7.1.1.9" evidence="17"/>
<feature type="transmembrane region" description="Helical" evidence="17">
    <location>
        <begin position="274"/>
        <end position="298"/>
    </location>
</feature>
<keyword evidence="7 16" id="KW-0812">Transmembrane</keyword>
<keyword evidence="11 17" id="KW-1133">Transmembrane helix</keyword>
<evidence type="ECO:0000256" key="6">
    <source>
        <dbReference type="ARBA" id="ARBA00022660"/>
    </source>
</evidence>
<dbReference type="AlphaFoldDB" id="A0A1Z1FBX5"/>
<dbReference type="GO" id="GO:0020037">
    <property type="term" value="F:heme binding"/>
    <property type="evidence" value="ECO:0007669"/>
    <property type="project" value="InterPro"/>
</dbReference>
<feature type="transmembrane region" description="Helical" evidence="17">
    <location>
        <begin position="310"/>
        <end position="334"/>
    </location>
</feature>
<keyword evidence="17" id="KW-1003">Cell membrane</keyword>
<evidence type="ECO:0000256" key="15">
    <source>
        <dbReference type="ARBA" id="ARBA00047816"/>
    </source>
</evidence>
<dbReference type="InterPro" id="IPR014241">
    <property type="entry name" value="Cyt_c_oxidase_su1_bac"/>
</dbReference>
<evidence type="ECO:0000256" key="7">
    <source>
        <dbReference type="ARBA" id="ARBA00022692"/>
    </source>
</evidence>
<dbReference type="InterPro" id="IPR000883">
    <property type="entry name" value="Cyt_C_Oxase_1"/>
</dbReference>
<keyword evidence="5 16" id="KW-0349">Heme</keyword>
<dbReference type="GO" id="GO:0045277">
    <property type="term" value="C:respiratory chain complex IV"/>
    <property type="evidence" value="ECO:0007669"/>
    <property type="project" value="InterPro"/>
</dbReference>
<evidence type="ECO:0000256" key="4">
    <source>
        <dbReference type="ARBA" id="ARBA00022448"/>
    </source>
</evidence>
<evidence type="ECO:0000256" key="3">
    <source>
        <dbReference type="ARBA" id="ARBA00009578"/>
    </source>
</evidence>
<feature type="transmembrane region" description="Helical" evidence="17">
    <location>
        <begin position="141"/>
        <end position="159"/>
    </location>
</feature>
<evidence type="ECO:0000256" key="16">
    <source>
        <dbReference type="RuleBase" id="RU000370"/>
    </source>
</evidence>
<dbReference type="Pfam" id="PF00115">
    <property type="entry name" value="COX1"/>
    <property type="match status" value="1"/>
</dbReference>
<dbReference type="Gene3D" id="1.20.210.10">
    <property type="entry name" value="Cytochrome c oxidase-like, subunit I domain"/>
    <property type="match status" value="1"/>
</dbReference>
<evidence type="ECO:0000259" key="18">
    <source>
        <dbReference type="PROSITE" id="PS50855"/>
    </source>
</evidence>
<dbReference type="GO" id="GO:0022904">
    <property type="term" value="P:respiratory electron transport chain"/>
    <property type="evidence" value="ECO:0007669"/>
    <property type="project" value="TreeGrafter"/>
</dbReference>
<feature type="transmembrane region" description="Helical" evidence="17">
    <location>
        <begin position="451"/>
        <end position="474"/>
    </location>
</feature>
<dbReference type="InterPro" id="IPR033944">
    <property type="entry name" value="Cyt_c_oxase_su1_dom"/>
</dbReference>
<keyword evidence="9" id="KW-1278">Translocase</keyword>
<keyword evidence="20" id="KW-1185">Reference proteome</keyword>
<feature type="transmembrane region" description="Helical" evidence="17">
    <location>
        <begin position="40"/>
        <end position="62"/>
    </location>
</feature>
<evidence type="ECO:0000256" key="13">
    <source>
        <dbReference type="ARBA" id="ARBA00023008"/>
    </source>
</evidence>
<evidence type="ECO:0000313" key="19">
    <source>
        <dbReference type="EMBL" id="ARU16311.1"/>
    </source>
</evidence>
<evidence type="ECO:0000256" key="10">
    <source>
        <dbReference type="ARBA" id="ARBA00022982"/>
    </source>
</evidence>
<dbReference type="RefSeq" id="WP_066845481.1">
    <property type="nucleotide sequence ID" value="NZ_CP019602.1"/>
</dbReference>
<dbReference type="GO" id="GO:0015990">
    <property type="term" value="P:electron transport coupled proton transport"/>
    <property type="evidence" value="ECO:0007669"/>
    <property type="project" value="InterPro"/>
</dbReference>
<dbReference type="GO" id="GO:0004129">
    <property type="term" value="F:cytochrome-c oxidase activity"/>
    <property type="evidence" value="ECO:0007669"/>
    <property type="project" value="UniProtKB-EC"/>
</dbReference>
<evidence type="ECO:0000256" key="11">
    <source>
        <dbReference type="ARBA" id="ARBA00022989"/>
    </source>
</evidence>
<gene>
    <name evidence="19" type="ORF">A9D14_09045</name>
</gene>
<keyword evidence="6 16" id="KW-0679">Respiratory chain</keyword>
<feature type="transmembrane region" description="Helical" evidence="17">
    <location>
        <begin position="227"/>
        <end position="254"/>
    </location>
</feature>
<dbReference type="NCBIfam" id="TIGR02891">
    <property type="entry name" value="CtaD_CoxA"/>
    <property type="match status" value="1"/>
</dbReference>
<dbReference type="STRING" id="450378.GCA_001661675_01815"/>
<evidence type="ECO:0000256" key="2">
    <source>
        <dbReference type="ARBA" id="ARBA00004673"/>
    </source>
</evidence>
<dbReference type="PROSITE" id="PS50855">
    <property type="entry name" value="COX1"/>
    <property type="match status" value="1"/>
</dbReference>
<dbReference type="InterPro" id="IPR036927">
    <property type="entry name" value="Cyt_c_oxase-like_su1_sf"/>
</dbReference>
<evidence type="ECO:0000256" key="1">
    <source>
        <dbReference type="ARBA" id="ARBA00004651"/>
    </source>
</evidence>
<accession>A0A1Z1FBX5</accession>
<keyword evidence="12 17" id="KW-0408">Iron</keyword>
<dbReference type="GO" id="GO:0006119">
    <property type="term" value="P:oxidative phosphorylation"/>
    <property type="evidence" value="ECO:0007669"/>
    <property type="project" value="UniProtKB-UniPathway"/>
</dbReference>
<dbReference type="InterPro" id="IPR023615">
    <property type="entry name" value="Cyt_c_Oxase_su1_BS"/>
</dbReference>
<dbReference type="PANTHER" id="PTHR10422:SF18">
    <property type="entry name" value="CYTOCHROME C OXIDASE SUBUNIT 1"/>
    <property type="match status" value="1"/>
</dbReference>
<dbReference type="GO" id="GO:0005886">
    <property type="term" value="C:plasma membrane"/>
    <property type="evidence" value="ECO:0007669"/>
    <property type="project" value="UniProtKB-SubCell"/>
</dbReference>
<dbReference type="PROSITE" id="PS00077">
    <property type="entry name" value="COX1_CUB"/>
    <property type="match status" value="1"/>
</dbReference>
<dbReference type="Proteomes" id="UP000195807">
    <property type="component" value="Chromosome"/>
</dbReference>
<comment type="similarity">
    <text evidence="3 16">Belongs to the heme-copper respiratory oxidase family.</text>
</comment>
<feature type="transmembrane region" description="Helical" evidence="17">
    <location>
        <begin position="381"/>
        <end position="402"/>
    </location>
</feature>
<dbReference type="OrthoDB" id="9803294at2"/>
<feature type="transmembrane region" description="Helical" evidence="17">
    <location>
        <begin position="346"/>
        <end position="369"/>
    </location>
</feature>
<keyword evidence="8 17" id="KW-0479">Metal-binding</keyword>
<feature type="transmembrane region" description="Helical" evidence="17">
    <location>
        <begin position="189"/>
        <end position="215"/>
    </location>
</feature>
<comment type="function">
    <text evidence="17">Cytochrome c oxidase is the component of the respiratory chain that catalyzes the reduction of oxygen to water. Subunits 1-3 form the functional core of the enzyme complex. CO I is the catalytic subunit of the enzyme. Electrons originating in cytochrome c are transferred via the copper A center of subunit 2 and heme A of subunit 1 to the bimetallic center formed by heme A3 and copper B.</text>
</comment>
<comment type="pathway">
    <text evidence="2 17">Energy metabolism; oxidative phosphorylation.</text>
</comment>
<evidence type="ECO:0000256" key="12">
    <source>
        <dbReference type="ARBA" id="ARBA00023004"/>
    </source>
</evidence>
<dbReference type="UniPathway" id="UPA00705"/>
<evidence type="ECO:0000256" key="9">
    <source>
        <dbReference type="ARBA" id="ARBA00022967"/>
    </source>
</evidence>
<dbReference type="GO" id="GO:0046872">
    <property type="term" value="F:metal ion binding"/>
    <property type="evidence" value="ECO:0007669"/>
    <property type="project" value="UniProtKB-KW"/>
</dbReference>
<keyword evidence="4 16" id="KW-0813">Transport</keyword>
<comment type="subcellular location">
    <subcellularLocation>
        <location evidence="1 17">Cell membrane</location>
        <topology evidence="1 17">Multi-pass membrane protein</topology>
    </subcellularLocation>
</comment>
<dbReference type="CDD" id="cd01663">
    <property type="entry name" value="Cyt_c_Oxidase_I"/>
    <property type="match status" value="1"/>
</dbReference>
<keyword evidence="10 16" id="KW-0249">Electron transport</keyword>
<feature type="transmembrane region" description="Helical" evidence="17">
    <location>
        <begin position="414"/>
        <end position="439"/>
    </location>
</feature>
<evidence type="ECO:0000256" key="14">
    <source>
        <dbReference type="ARBA" id="ARBA00023136"/>
    </source>
</evidence>
<protein>
    <recommendedName>
        <fullName evidence="17">Cytochrome c oxidase subunit 1</fullName>
        <ecNumber evidence="17">7.1.1.9</ecNumber>
    </recommendedName>
</protein>
<comment type="catalytic activity">
    <reaction evidence="15 17">
        <text>4 Fe(II)-[cytochrome c] + O2 + 8 H(+)(in) = 4 Fe(III)-[cytochrome c] + 2 H2O + 4 H(+)(out)</text>
        <dbReference type="Rhea" id="RHEA:11436"/>
        <dbReference type="Rhea" id="RHEA-COMP:10350"/>
        <dbReference type="Rhea" id="RHEA-COMP:14399"/>
        <dbReference type="ChEBI" id="CHEBI:15377"/>
        <dbReference type="ChEBI" id="CHEBI:15378"/>
        <dbReference type="ChEBI" id="CHEBI:15379"/>
        <dbReference type="ChEBI" id="CHEBI:29033"/>
        <dbReference type="ChEBI" id="CHEBI:29034"/>
        <dbReference type="EC" id="7.1.1.9"/>
    </reaction>
</comment>
<name>A0A1Z1FBX5_9SPHN</name>
<evidence type="ECO:0000256" key="8">
    <source>
        <dbReference type="ARBA" id="ARBA00022723"/>
    </source>
</evidence>